<dbReference type="InterPro" id="IPR005538">
    <property type="entry name" value="LrgA/CidA"/>
</dbReference>
<gene>
    <name evidence="7" type="ORF">IDH45_21630</name>
</gene>
<keyword evidence="5 6" id="KW-0472">Membrane</keyword>
<name>A0A927CBV5_9BACL</name>
<proteinExistence type="predicted"/>
<dbReference type="PANTHER" id="PTHR33931:SF2">
    <property type="entry name" value="HOLIN-LIKE PROTEIN CIDA"/>
    <property type="match status" value="1"/>
</dbReference>
<organism evidence="7 8">
    <name type="scientific">Paenibacillus oceani</name>
    <dbReference type="NCBI Taxonomy" id="2772510"/>
    <lineage>
        <taxon>Bacteria</taxon>
        <taxon>Bacillati</taxon>
        <taxon>Bacillota</taxon>
        <taxon>Bacilli</taxon>
        <taxon>Bacillales</taxon>
        <taxon>Paenibacillaceae</taxon>
        <taxon>Paenibacillus</taxon>
    </lineage>
</organism>
<sequence>MRKMAGIALQILFFVGIAQIADVLASILPIPVPGSIVGIVLLFVLLKLKIVRLGWIEQGSNWLIAQMLLFFIPATVGIMNYKSMFMTSGLRIIGTIAISTAAVMICSGYIGERIAARKEGEAS</sequence>
<keyword evidence="3 6" id="KW-0812">Transmembrane</keyword>
<dbReference type="Proteomes" id="UP000639396">
    <property type="component" value="Unassembled WGS sequence"/>
</dbReference>
<keyword evidence="2" id="KW-1003">Cell membrane</keyword>
<protein>
    <submittedName>
        <fullName evidence="7">CidA/LrgA family holin-like protein</fullName>
    </submittedName>
</protein>
<evidence type="ECO:0000313" key="7">
    <source>
        <dbReference type="EMBL" id="MBD2864594.1"/>
    </source>
</evidence>
<evidence type="ECO:0000256" key="2">
    <source>
        <dbReference type="ARBA" id="ARBA00022475"/>
    </source>
</evidence>
<feature type="transmembrane region" description="Helical" evidence="6">
    <location>
        <begin position="90"/>
        <end position="110"/>
    </location>
</feature>
<reference evidence="7" key="1">
    <citation type="submission" date="2020-09" db="EMBL/GenBank/DDBJ databases">
        <title>A novel bacterium of genus Paenibacillus, isolated from South China Sea.</title>
        <authorList>
            <person name="Huang H."/>
            <person name="Mo K."/>
            <person name="Hu Y."/>
        </authorList>
    </citation>
    <scope>NUCLEOTIDE SEQUENCE</scope>
    <source>
        <strain evidence="7">IB182363</strain>
    </source>
</reference>
<keyword evidence="8" id="KW-1185">Reference proteome</keyword>
<accession>A0A927CBV5</accession>
<feature type="transmembrane region" description="Helical" evidence="6">
    <location>
        <begin position="60"/>
        <end position="78"/>
    </location>
</feature>
<evidence type="ECO:0000256" key="5">
    <source>
        <dbReference type="ARBA" id="ARBA00023136"/>
    </source>
</evidence>
<dbReference type="PANTHER" id="PTHR33931">
    <property type="entry name" value="HOLIN-LIKE PROTEIN CIDA-RELATED"/>
    <property type="match status" value="1"/>
</dbReference>
<evidence type="ECO:0000256" key="1">
    <source>
        <dbReference type="ARBA" id="ARBA00004651"/>
    </source>
</evidence>
<dbReference type="AlphaFoldDB" id="A0A927CBV5"/>
<keyword evidence="4 6" id="KW-1133">Transmembrane helix</keyword>
<dbReference type="RefSeq" id="WP_190930222.1">
    <property type="nucleotide sequence ID" value="NZ_JACXJA010000031.1"/>
</dbReference>
<comment type="caution">
    <text evidence="7">The sequence shown here is derived from an EMBL/GenBank/DDBJ whole genome shotgun (WGS) entry which is preliminary data.</text>
</comment>
<dbReference type="Pfam" id="PF03788">
    <property type="entry name" value="LrgA"/>
    <property type="match status" value="1"/>
</dbReference>
<dbReference type="NCBIfam" id="NF002460">
    <property type="entry name" value="PRK01658.1"/>
    <property type="match status" value="1"/>
</dbReference>
<evidence type="ECO:0000256" key="6">
    <source>
        <dbReference type="SAM" id="Phobius"/>
    </source>
</evidence>
<dbReference type="GO" id="GO:0005886">
    <property type="term" value="C:plasma membrane"/>
    <property type="evidence" value="ECO:0007669"/>
    <property type="project" value="UniProtKB-SubCell"/>
</dbReference>
<comment type="subcellular location">
    <subcellularLocation>
        <location evidence="1">Cell membrane</location>
        <topology evidence="1">Multi-pass membrane protein</topology>
    </subcellularLocation>
</comment>
<dbReference type="EMBL" id="JACXJA010000031">
    <property type="protein sequence ID" value="MBD2864594.1"/>
    <property type="molecule type" value="Genomic_DNA"/>
</dbReference>
<evidence type="ECO:0000256" key="4">
    <source>
        <dbReference type="ARBA" id="ARBA00022989"/>
    </source>
</evidence>
<evidence type="ECO:0000313" key="8">
    <source>
        <dbReference type="Proteomes" id="UP000639396"/>
    </source>
</evidence>
<evidence type="ECO:0000256" key="3">
    <source>
        <dbReference type="ARBA" id="ARBA00022692"/>
    </source>
</evidence>
<feature type="transmembrane region" description="Helical" evidence="6">
    <location>
        <begin position="30"/>
        <end position="48"/>
    </location>
</feature>